<evidence type="ECO:0000313" key="2">
    <source>
        <dbReference type="Proteomes" id="UP000738402"/>
    </source>
</evidence>
<dbReference type="EMBL" id="JAHLUH010000020">
    <property type="protein sequence ID" value="KAG7724054.1"/>
    <property type="molecule type" value="Genomic_DNA"/>
</dbReference>
<dbReference type="Proteomes" id="UP000738402">
    <property type="component" value="Unassembled WGS sequence"/>
</dbReference>
<proteinExistence type="predicted"/>
<organism evidence="1 2">
    <name type="scientific">Ogataea haglerorum</name>
    <dbReference type="NCBI Taxonomy" id="1937702"/>
    <lineage>
        <taxon>Eukaryota</taxon>
        <taxon>Fungi</taxon>
        <taxon>Dikarya</taxon>
        <taxon>Ascomycota</taxon>
        <taxon>Saccharomycotina</taxon>
        <taxon>Pichiomycetes</taxon>
        <taxon>Pichiales</taxon>
        <taxon>Pichiaceae</taxon>
        <taxon>Ogataea</taxon>
    </lineage>
</organism>
<protein>
    <submittedName>
        <fullName evidence="1">Uncharacterized protein</fullName>
    </submittedName>
</protein>
<name>A0AAN6D0X3_9ASCO</name>
<evidence type="ECO:0000313" key="1">
    <source>
        <dbReference type="EMBL" id="KAG7724054.1"/>
    </source>
</evidence>
<accession>A0AAN6D0X3</accession>
<sequence>MATLSIFAVSWMSSDTSVVAADLFHARTPRFCTSSASGPISPELVFMCRQHRLLEAVRGWPWLRKCCWDAHQQVWQSFPLRICRRLFLSRSYLHDQ</sequence>
<dbReference type="AlphaFoldDB" id="A0AAN6D0X3"/>
<comment type="caution">
    <text evidence="1">The sequence shown here is derived from an EMBL/GenBank/DDBJ whole genome shotgun (WGS) entry which is preliminary data.</text>
</comment>
<gene>
    <name evidence="1" type="ORF">KL933_005197</name>
</gene>
<reference evidence="1" key="1">
    <citation type="journal article" date="2021" name="G3 (Bethesda)">
        <title>Genomic diversity, chromosomal rearrangements, and interspecies hybridization in the ogataea polymorpha species complex.</title>
        <authorList>
            <person name="Hanson S.J."/>
            <person name="Cinneide E.O."/>
            <person name="Salzberg L.I."/>
            <person name="Wolfe K.H."/>
            <person name="McGowan J."/>
            <person name="Fitzpatrick D.A."/>
            <person name="Matlin K."/>
        </authorList>
    </citation>
    <scope>NUCLEOTIDE SEQUENCE</scope>
    <source>
        <strain evidence="1">83-405-1</strain>
    </source>
</reference>